<dbReference type="InterPro" id="IPR000757">
    <property type="entry name" value="Beta-glucanase-like"/>
</dbReference>
<dbReference type="PROSITE" id="PS51762">
    <property type="entry name" value="GH16_2"/>
    <property type="match status" value="1"/>
</dbReference>
<dbReference type="GO" id="GO:0005975">
    <property type="term" value="P:carbohydrate metabolic process"/>
    <property type="evidence" value="ECO:0007669"/>
    <property type="project" value="InterPro"/>
</dbReference>
<keyword evidence="4" id="KW-1185">Reference proteome</keyword>
<evidence type="ECO:0000256" key="1">
    <source>
        <dbReference type="SAM" id="SignalP"/>
    </source>
</evidence>
<feature type="domain" description="GH16" evidence="2">
    <location>
        <begin position="43"/>
        <end position="293"/>
    </location>
</feature>
<sequence length="342" mass="37893">MVLIASLYTVALLSVAMASSHDDCSAFSIDGPNPATFSFYRFYDFRNASTSGRLPTGDPAAEDRKEPDTLAVSKLTNDSSWTDDWRVTIKYQGQASEKVLARHYVSDHVYMDKPDDEAQLSLYTDRLKNDTQQAGEVYFSQALVDSISLRVYARISGSPGAVAGFFTYFNDTQESDIEVMTRDEENRVHFSNQPTENTTTWTTIPGSTHNLTRSGSMHDWTVYRLDWLREQKKSAWYINGELKKESEMNVPVVPSTVYINMWSNGGSFSGEMEVGANATLEIQWIQMAFNASDVEAESVPQGSLICSIEDGTAEPSAAARFGSSPGSWAAVLLVVAAVWLQL</sequence>
<dbReference type="InterPro" id="IPR013320">
    <property type="entry name" value="ConA-like_dom_sf"/>
</dbReference>
<evidence type="ECO:0000313" key="3">
    <source>
        <dbReference type="EMBL" id="RMJ04706.1"/>
    </source>
</evidence>
<dbReference type="PANTHER" id="PTHR38121:SF4">
    <property type="entry name" value="GH16 DOMAIN-CONTAINING PROTEIN-RELATED"/>
    <property type="match status" value="1"/>
</dbReference>
<keyword evidence="1" id="KW-0732">Signal</keyword>
<name>A0A3M2RHD2_9HYPO</name>
<dbReference type="GO" id="GO:0004553">
    <property type="term" value="F:hydrolase activity, hydrolyzing O-glycosyl compounds"/>
    <property type="evidence" value="ECO:0007669"/>
    <property type="project" value="InterPro"/>
</dbReference>
<dbReference type="Proteomes" id="UP000277212">
    <property type="component" value="Unassembled WGS sequence"/>
</dbReference>
<comment type="caution">
    <text evidence="3">The sequence shown here is derived from an EMBL/GenBank/DDBJ whole genome shotgun (WGS) entry which is preliminary data.</text>
</comment>
<dbReference type="STRING" id="2010991.A0A3M2RHD2"/>
<dbReference type="Gene3D" id="2.60.120.200">
    <property type="match status" value="1"/>
</dbReference>
<feature type="chain" id="PRO_5017925547" description="GH16 domain-containing protein" evidence="1">
    <location>
        <begin position="19"/>
        <end position="342"/>
    </location>
</feature>
<organism evidence="3 4">
    <name type="scientific">Fusarium kuroshium</name>
    <dbReference type="NCBI Taxonomy" id="2010991"/>
    <lineage>
        <taxon>Eukaryota</taxon>
        <taxon>Fungi</taxon>
        <taxon>Dikarya</taxon>
        <taxon>Ascomycota</taxon>
        <taxon>Pezizomycotina</taxon>
        <taxon>Sordariomycetes</taxon>
        <taxon>Hypocreomycetidae</taxon>
        <taxon>Hypocreales</taxon>
        <taxon>Nectriaceae</taxon>
        <taxon>Fusarium</taxon>
        <taxon>Fusarium solani species complex</taxon>
    </lineage>
</organism>
<dbReference type="OrthoDB" id="4388755at2759"/>
<dbReference type="EMBL" id="NKUJ01000476">
    <property type="protein sequence ID" value="RMJ04706.1"/>
    <property type="molecule type" value="Genomic_DNA"/>
</dbReference>
<reference evidence="3 4" key="1">
    <citation type="submission" date="2017-06" db="EMBL/GenBank/DDBJ databases">
        <title>Comparative genomic analysis of Ambrosia Fusariam Clade fungi.</title>
        <authorList>
            <person name="Stajich J.E."/>
            <person name="Carrillo J."/>
            <person name="Kijimoto T."/>
            <person name="Eskalen A."/>
            <person name="O'Donnell K."/>
            <person name="Kasson M."/>
        </authorList>
    </citation>
    <scope>NUCLEOTIDE SEQUENCE [LARGE SCALE GENOMIC DNA]</scope>
    <source>
        <strain evidence="3">UCR3666</strain>
    </source>
</reference>
<proteinExistence type="predicted"/>
<evidence type="ECO:0000313" key="4">
    <source>
        <dbReference type="Proteomes" id="UP000277212"/>
    </source>
</evidence>
<evidence type="ECO:0000259" key="2">
    <source>
        <dbReference type="PROSITE" id="PS51762"/>
    </source>
</evidence>
<dbReference type="SUPFAM" id="SSF49899">
    <property type="entry name" value="Concanavalin A-like lectins/glucanases"/>
    <property type="match status" value="1"/>
</dbReference>
<feature type="signal peptide" evidence="1">
    <location>
        <begin position="1"/>
        <end position="18"/>
    </location>
</feature>
<accession>A0A3M2RHD2</accession>
<gene>
    <name evidence="3" type="ORF">CDV36_014629</name>
</gene>
<dbReference type="CDD" id="cd00413">
    <property type="entry name" value="Glyco_hydrolase_16"/>
    <property type="match status" value="1"/>
</dbReference>
<protein>
    <recommendedName>
        <fullName evidence="2">GH16 domain-containing protein</fullName>
    </recommendedName>
</protein>
<dbReference type="AlphaFoldDB" id="A0A3M2RHD2"/>
<dbReference type="PANTHER" id="PTHR38121">
    <property type="entry name" value="GH16 DOMAIN-CONTAINING PROTEIN"/>
    <property type="match status" value="1"/>
</dbReference>